<dbReference type="EMBL" id="VSSQ01086636">
    <property type="protein sequence ID" value="MPN33898.1"/>
    <property type="molecule type" value="Genomic_DNA"/>
</dbReference>
<reference evidence="1" key="1">
    <citation type="submission" date="2019-08" db="EMBL/GenBank/DDBJ databases">
        <authorList>
            <person name="Kucharzyk K."/>
            <person name="Murdoch R.W."/>
            <person name="Higgins S."/>
            <person name="Loffler F."/>
        </authorList>
    </citation>
    <scope>NUCLEOTIDE SEQUENCE</scope>
</reference>
<gene>
    <name evidence="1" type="ORF">SDC9_181390</name>
</gene>
<sequence length="82" mass="9157">MVLIGIVSGNDVAGILRAQQFGKRRLHLDRQEWPSILVFAEHDEDFSTDEKQICIPGGFKLLRNALLLLAIITNPIPHAVLL</sequence>
<accession>A0A645H4G6</accession>
<evidence type="ECO:0000313" key="1">
    <source>
        <dbReference type="EMBL" id="MPN33898.1"/>
    </source>
</evidence>
<organism evidence="1">
    <name type="scientific">bioreactor metagenome</name>
    <dbReference type="NCBI Taxonomy" id="1076179"/>
    <lineage>
        <taxon>unclassified sequences</taxon>
        <taxon>metagenomes</taxon>
        <taxon>ecological metagenomes</taxon>
    </lineage>
</organism>
<comment type="caution">
    <text evidence="1">The sequence shown here is derived from an EMBL/GenBank/DDBJ whole genome shotgun (WGS) entry which is preliminary data.</text>
</comment>
<name>A0A645H4G6_9ZZZZ</name>
<dbReference type="AlphaFoldDB" id="A0A645H4G6"/>
<protein>
    <submittedName>
        <fullName evidence="1">Uncharacterized protein</fullName>
    </submittedName>
</protein>
<proteinExistence type="predicted"/>